<comment type="similarity">
    <text evidence="3">In the N-terminal section; belongs to the NADH:flavin oxidoreductase/NADH oxidase family.</text>
</comment>
<evidence type="ECO:0000256" key="2">
    <source>
        <dbReference type="ARBA" id="ARBA00001966"/>
    </source>
</evidence>
<dbReference type="GO" id="GO:0046872">
    <property type="term" value="F:metal ion binding"/>
    <property type="evidence" value="ECO:0007669"/>
    <property type="project" value="UniProtKB-KW"/>
</dbReference>
<evidence type="ECO:0000256" key="7">
    <source>
        <dbReference type="ARBA" id="ARBA00023002"/>
    </source>
</evidence>
<organism evidence="12 13">
    <name type="scientific">Candidatus Desulfacyla euxinica</name>
    <dbReference type="NCBI Taxonomy" id="2841693"/>
    <lineage>
        <taxon>Bacteria</taxon>
        <taxon>Deltaproteobacteria</taxon>
        <taxon>Candidatus Desulfacyla</taxon>
    </lineage>
</organism>
<keyword evidence="5" id="KW-0288">FMN</keyword>
<evidence type="ECO:0000313" key="12">
    <source>
        <dbReference type="EMBL" id="MBC8178657.1"/>
    </source>
</evidence>
<dbReference type="PRINTS" id="PR00469">
    <property type="entry name" value="PNDRDTASEII"/>
</dbReference>
<dbReference type="PANTHER" id="PTHR42917:SF2">
    <property type="entry name" value="2,4-DIENOYL-COA REDUCTASE [(2E)-ENOYL-COA-PRODUCING]"/>
    <property type="match status" value="1"/>
</dbReference>
<evidence type="ECO:0000256" key="6">
    <source>
        <dbReference type="ARBA" id="ARBA00022723"/>
    </source>
</evidence>
<comment type="caution">
    <text evidence="12">The sequence shown here is derived from an EMBL/GenBank/DDBJ whole genome shotgun (WGS) entry which is preliminary data.</text>
</comment>
<name>A0A8J6T5H9_9DELT</name>
<dbReference type="Proteomes" id="UP000650524">
    <property type="component" value="Unassembled WGS sequence"/>
</dbReference>
<dbReference type="SUPFAM" id="SSF51905">
    <property type="entry name" value="FAD/NAD(P)-binding domain"/>
    <property type="match status" value="1"/>
</dbReference>
<dbReference type="InterPro" id="IPR013785">
    <property type="entry name" value="Aldolase_TIM"/>
</dbReference>
<evidence type="ECO:0000256" key="4">
    <source>
        <dbReference type="ARBA" id="ARBA00022630"/>
    </source>
</evidence>
<gene>
    <name evidence="12" type="ORF">H8E19_14735</name>
</gene>
<dbReference type="Gene3D" id="3.20.20.70">
    <property type="entry name" value="Aldolase class I"/>
    <property type="match status" value="1"/>
</dbReference>
<dbReference type="EMBL" id="JACNJD010000298">
    <property type="protein sequence ID" value="MBC8178657.1"/>
    <property type="molecule type" value="Genomic_DNA"/>
</dbReference>
<keyword evidence="7" id="KW-0560">Oxidoreductase</keyword>
<dbReference type="SUPFAM" id="SSF51395">
    <property type="entry name" value="FMN-linked oxidoreductases"/>
    <property type="match status" value="1"/>
</dbReference>
<dbReference type="InterPro" id="IPR051793">
    <property type="entry name" value="NADH:flavin_oxidoreductase"/>
</dbReference>
<dbReference type="Pfam" id="PF07992">
    <property type="entry name" value="Pyr_redox_2"/>
    <property type="match status" value="1"/>
</dbReference>
<dbReference type="InterPro" id="IPR023753">
    <property type="entry name" value="FAD/NAD-binding_dom"/>
</dbReference>
<keyword evidence="9" id="KW-0411">Iron-sulfur</keyword>
<keyword evidence="4" id="KW-0285">Flavoprotein</keyword>
<evidence type="ECO:0000256" key="5">
    <source>
        <dbReference type="ARBA" id="ARBA00022643"/>
    </source>
</evidence>
<evidence type="ECO:0000256" key="9">
    <source>
        <dbReference type="ARBA" id="ARBA00023014"/>
    </source>
</evidence>
<dbReference type="AlphaFoldDB" id="A0A8J6T5H9"/>
<feature type="domain" description="NADH:flavin oxidoreductase/NADH oxidase N-terminal" evidence="10">
    <location>
        <begin position="4"/>
        <end position="332"/>
    </location>
</feature>
<keyword evidence="6" id="KW-0479">Metal-binding</keyword>
<comment type="cofactor">
    <cofactor evidence="2">
        <name>[4Fe-4S] cluster</name>
        <dbReference type="ChEBI" id="CHEBI:49883"/>
    </cofactor>
</comment>
<dbReference type="Pfam" id="PF00724">
    <property type="entry name" value="Oxidored_FMN"/>
    <property type="match status" value="1"/>
</dbReference>
<dbReference type="PRINTS" id="PR00368">
    <property type="entry name" value="FADPNR"/>
</dbReference>
<evidence type="ECO:0000259" key="11">
    <source>
        <dbReference type="Pfam" id="PF07992"/>
    </source>
</evidence>
<evidence type="ECO:0000256" key="1">
    <source>
        <dbReference type="ARBA" id="ARBA00001917"/>
    </source>
</evidence>
<evidence type="ECO:0000259" key="10">
    <source>
        <dbReference type="Pfam" id="PF00724"/>
    </source>
</evidence>
<keyword evidence="8" id="KW-0408">Iron</keyword>
<dbReference type="InterPro" id="IPR036188">
    <property type="entry name" value="FAD/NAD-bd_sf"/>
</dbReference>
<protein>
    <submittedName>
        <fullName evidence="12">FAD-dependent oxidoreductase</fullName>
    </submittedName>
</protein>
<dbReference type="GO" id="GO:0016491">
    <property type="term" value="F:oxidoreductase activity"/>
    <property type="evidence" value="ECO:0007669"/>
    <property type="project" value="UniProtKB-KW"/>
</dbReference>
<proteinExistence type="inferred from homology"/>
<dbReference type="GO" id="GO:0010181">
    <property type="term" value="F:FMN binding"/>
    <property type="evidence" value="ECO:0007669"/>
    <property type="project" value="InterPro"/>
</dbReference>
<dbReference type="Gene3D" id="3.40.50.720">
    <property type="entry name" value="NAD(P)-binding Rossmann-like Domain"/>
    <property type="match status" value="1"/>
</dbReference>
<dbReference type="Gene3D" id="3.50.50.60">
    <property type="entry name" value="FAD/NAD(P)-binding domain"/>
    <property type="match status" value="1"/>
</dbReference>
<dbReference type="CDD" id="cd02803">
    <property type="entry name" value="OYE_like_FMN_family"/>
    <property type="match status" value="1"/>
</dbReference>
<feature type="domain" description="FAD/NAD(P)-binding" evidence="11">
    <location>
        <begin position="378"/>
        <end position="612"/>
    </location>
</feature>
<dbReference type="GO" id="GO:0051536">
    <property type="term" value="F:iron-sulfur cluster binding"/>
    <property type="evidence" value="ECO:0007669"/>
    <property type="project" value="UniProtKB-KW"/>
</dbReference>
<sequence>MKNLFSPYAIKGCKLKNRIVMPSIASFLIEDDGSITDKTVEHYRRRAAGGPAMVIMEACAVSPEGVVAAHQARIYDDRFTEGLSKIAMAMKAEGAVPAVQIHHGGRQTSARVIGQKPVAPSPLPCPVIRGDVEPLSIEDIHKLVKKFGDAADRAVEAGFELIEIHGAHGYLVNQFLSRFSNIRNDEYGGDILGRTRFASEIVREIKDRVGKDYPLSFKISAEEFVENGLTIDESIEILKIIMDDGVDVIQVSAGNDATPEWICQPMLMEKACLANLAQEVKEALDVPVMAVGRINDPFIANEIIEKQKADLVCIGRGLLADPELPLKAKKGQFDDIRVCIACNTCMESIFRKGRIECLVNPSLGREREMAFHPTQNPKKVMVIGGGPGGLNVAWVAAKRGHDVSLFEKQGIPGGWLILGSVTSYKKELLNLIKFQKRQAERFGVNCHFNQEATVSTVQTLDPDVVILATGSVPTLPPVEGIDKEMVVLFTQVLTGEYKIQKKVVVVGGGATGLEVALHLMEGGSNVTIVEMLPKVGKGIESTTRKLLLKKLKENNVELMVNCRLLRVEDTGVAVLDNDGREVFLEAELVVIATGLHPDGSLFDQIKSLGYEVHQIGDCLEPRSAKAAIYDGAVLGRSI</sequence>
<dbReference type="InterPro" id="IPR001155">
    <property type="entry name" value="OxRdtase_FMN_N"/>
</dbReference>
<comment type="cofactor">
    <cofactor evidence="1">
        <name>FMN</name>
        <dbReference type="ChEBI" id="CHEBI:58210"/>
    </cofactor>
</comment>
<dbReference type="PANTHER" id="PTHR42917">
    <property type="entry name" value="2,4-DIENOYL-COA REDUCTASE"/>
    <property type="match status" value="1"/>
</dbReference>
<evidence type="ECO:0000256" key="3">
    <source>
        <dbReference type="ARBA" id="ARBA00011048"/>
    </source>
</evidence>
<evidence type="ECO:0000313" key="13">
    <source>
        <dbReference type="Proteomes" id="UP000650524"/>
    </source>
</evidence>
<evidence type="ECO:0000256" key="8">
    <source>
        <dbReference type="ARBA" id="ARBA00023004"/>
    </source>
</evidence>
<accession>A0A8J6T5H9</accession>
<reference evidence="12 13" key="1">
    <citation type="submission" date="2020-08" db="EMBL/GenBank/DDBJ databases">
        <title>Bridging the membrane lipid divide: bacteria of the FCB group superphylum have the potential to synthesize archaeal ether lipids.</title>
        <authorList>
            <person name="Villanueva L."/>
            <person name="Von Meijenfeldt F.A.B."/>
            <person name="Westbye A.B."/>
            <person name="Yadav S."/>
            <person name="Hopmans E.C."/>
            <person name="Dutilh B.E."/>
            <person name="Sinninghe Damste J.S."/>
        </authorList>
    </citation>
    <scope>NUCLEOTIDE SEQUENCE [LARGE SCALE GENOMIC DNA]</scope>
    <source>
        <strain evidence="12">NIOZ-UU27</strain>
    </source>
</reference>